<organism evidence="4 5">
    <name type="scientific">Streptomyces olivaceiscleroticus</name>
    <dbReference type="NCBI Taxonomy" id="68245"/>
    <lineage>
        <taxon>Bacteria</taxon>
        <taxon>Bacillati</taxon>
        <taxon>Actinomycetota</taxon>
        <taxon>Actinomycetes</taxon>
        <taxon>Kitasatosporales</taxon>
        <taxon>Streptomycetaceae</taxon>
        <taxon>Streptomyces</taxon>
    </lineage>
</organism>
<evidence type="ECO:0000313" key="4">
    <source>
        <dbReference type="EMBL" id="GAA0491697.1"/>
    </source>
</evidence>
<dbReference type="EMBL" id="BAAABY010000048">
    <property type="protein sequence ID" value="GAA0491697.1"/>
    <property type="molecule type" value="Genomic_DNA"/>
</dbReference>
<feature type="transmembrane region" description="Helical" evidence="2">
    <location>
        <begin position="56"/>
        <end position="73"/>
    </location>
</feature>
<keyword evidence="5" id="KW-1185">Reference proteome</keyword>
<sequence>MSGRVHPATAALGALPYAVMALVILVDLTAGPAAGFLPLISLGPAFAGLTGSWRRTALIGVLSFVLCLVLGMYDGLFTGQRGHTALLSVAGVTVAGVVAAVMRRRREAELANVRSIAEVAQRVLLRPVPRVAGRLSVAVSYTSAVAEARIGGDLYEVVASPYGVRALIGDVQGKGLEAVETAAVVVGAFREAAYDEPDLTAVGTRLERALERDLPDEKFVTAVLAEAGAGPTITLLNYGHPAPLVARPDGAVAYLTPPRRALPLGLTAHGEDGPEPYDVGFAPGDQVLFYTDGVTEARNGDGQFYPLDERAGLLKEPDPQAAVDAIRADLVEHTGGPLHDDAAMLLIRYRTA</sequence>
<keyword evidence="2" id="KW-0812">Transmembrane</keyword>
<gene>
    <name evidence="4" type="ORF">GCM10010361_66250</name>
</gene>
<evidence type="ECO:0000256" key="2">
    <source>
        <dbReference type="SAM" id="Phobius"/>
    </source>
</evidence>
<feature type="domain" description="PPM-type phosphatase" evidence="3">
    <location>
        <begin position="135"/>
        <end position="349"/>
    </location>
</feature>
<dbReference type="PANTHER" id="PTHR43156:SF2">
    <property type="entry name" value="STAGE II SPORULATION PROTEIN E"/>
    <property type="match status" value="1"/>
</dbReference>
<dbReference type="Proteomes" id="UP001500909">
    <property type="component" value="Unassembled WGS sequence"/>
</dbReference>
<feature type="transmembrane region" description="Helical" evidence="2">
    <location>
        <begin position="7"/>
        <end position="26"/>
    </location>
</feature>
<dbReference type="Gene3D" id="3.60.40.10">
    <property type="entry name" value="PPM-type phosphatase domain"/>
    <property type="match status" value="1"/>
</dbReference>
<name>A0ABN1B888_9ACTN</name>
<keyword evidence="2" id="KW-1133">Transmembrane helix</keyword>
<proteinExistence type="predicted"/>
<keyword evidence="1" id="KW-0378">Hydrolase</keyword>
<dbReference type="PANTHER" id="PTHR43156">
    <property type="entry name" value="STAGE II SPORULATION PROTEIN E-RELATED"/>
    <property type="match status" value="1"/>
</dbReference>
<accession>A0ABN1B888</accession>
<evidence type="ECO:0000313" key="5">
    <source>
        <dbReference type="Proteomes" id="UP001500909"/>
    </source>
</evidence>
<dbReference type="Pfam" id="PF07228">
    <property type="entry name" value="SpoIIE"/>
    <property type="match status" value="1"/>
</dbReference>
<dbReference type="InterPro" id="IPR052016">
    <property type="entry name" value="Bact_Sigma-Reg"/>
</dbReference>
<comment type="caution">
    <text evidence="4">The sequence shown here is derived from an EMBL/GenBank/DDBJ whole genome shotgun (WGS) entry which is preliminary data.</text>
</comment>
<evidence type="ECO:0000259" key="3">
    <source>
        <dbReference type="SMART" id="SM00331"/>
    </source>
</evidence>
<dbReference type="SMART" id="SM00331">
    <property type="entry name" value="PP2C_SIG"/>
    <property type="match status" value="1"/>
</dbReference>
<reference evidence="4 5" key="1">
    <citation type="journal article" date="2019" name="Int. J. Syst. Evol. Microbiol.">
        <title>The Global Catalogue of Microorganisms (GCM) 10K type strain sequencing project: providing services to taxonomists for standard genome sequencing and annotation.</title>
        <authorList>
            <consortium name="The Broad Institute Genomics Platform"/>
            <consortium name="The Broad Institute Genome Sequencing Center for Infectious Disease"/>
            <person name="Wu L."/>
            <person name="Ma J."/>
        </authorList>
    </citation>
    <scope>NUCLEOTIDE SEQUENCE [LARGE SCALE GENOMIC DNA]</scope>
    <source>
        <strain evidence="4 5">JCM 4805</strain>
    </source>
</reference>
<feature type="transmembrane region" description="Helical" evidence="2">
    <location>
        <begin position="85"/>
        <end position="102"/>
    </location>
</feature>
<dbReference type="InterPro" id="IPR036457">
    <property type="entry name" value="PPM-type-like_dom_sf"/>
</dbReference>
<keyword evidence="2" id="KW-0472">Membrane</keyword>
<protein>
    <submittedName>
        <fullName evidence="4">PP2C family protein-serine/threonine phosphatase</fullName>
    </submittedName>
</protein>
<dbReference type="SUPFAM" id="SSF81606">
    <property type="entry name" value="PP2C-like"/>
    <property type="match status" value="1"/>
</dbReference>
<dbReference type="InterPro" id="IPR001932">
    <property type="entry name" value="PPM-type_phosphatase-like_dom"/>
</dbReference>
<evidence type="ECO:0000256" key="1">
    <source>
        <dbReference type="ARBA" id="ARBA00022801"/>
    </source>
</evidence>